<evidence type="ECO:0000259" key="8">
    <source>
        <dbReference type="Pfam" id="PF01694"/>
    </source>
</evidence>
<keyword evidence="6 7" id="KW-0472">Membrane</keyword>
<feature type="transmembrane region" description="Helical" evidence="7">
    <location>
        <begin position="40"/>
        <end position="59"/>
    </location>
</feature>
<gene>
    <name evidence="9" type="ORF">MJO52_01960</name>
</gene>
<dbReference type="EMBL" id="CP092418">
    <property type="protein sequence ID" value="USD21930.1"/>
    <property type="molecule type" value="Genomic_DNA"/>
</dbReference>
<feature type="transmembrane region" description="Helical" evidence="7">
    <location>
        <begin position="254"/>
        <end position="276"/>
    </location>
</feature>
<feature type="domain" description="Peptidase S54 rhomboid" evidence="8">
    <location>
        <begin position="166"/>
        <end position="312"/>
    </location>
</feature>
<dbReference type="RefSeq" id="WP_252084323.1">
    <property type="nucleotide sequence ID" value="NZ_CP092418.1"/>
</dbReference>
<dbReference type="GO" id="GO:0008233">
    <property type="term" value="F:peptidase activity"/>
    <property type="evidence" value="ECO:0007669"/>
    <property type="project" value="UniProtKB-KW"/>
</dbReference>
<evidence type="ECO:0000256" key="2">
    <source>
        <dbReference type="ARBA" id="ARBA00009045"/>
    </source>
</evidence>
<dbReference type="Pfam" id="PF01694">
    <property type="entry name" value="Rhomboid"/>
    <property type="match status" value="1"/>
</dbReference>
<keyword evidence="9" id="KW-0645">Protease</keyword>
<feature type="transmembrane region" description="Helical" evidence="7">
    <location>
        <begin position="291"/>
        <end position="313"/>
    </location>
</feature>
<evidence type="ECO:0000256" key="3">
    <source>
        <dbReference type="ARBA" id="ARBA00022692"/>
    </source>
</evidence>
<dbReference type="InterPro" id="IPR022764">
    <property type="entry name" value="Peptidase_S54_rhomboid_dom"/>
</dbReference>
<feature type="transmembrane region" description="Helical" evidence="7">
    <location>
        <begin position="180"/>
        <end position="205"/>
    </location>
</feature>
<evidence type="ECO:0000256" key="6">
    <source>
        <dbReference type="ARBA" id="ARBA00023136"/>
    </source>
</evidence>
<organism evidence="9 10">
    <name type="scientific">Microbulbifer variabilis</name>
    <dbReference type="NCBI Taxonomy" id="266805"/>
    <lineage>
        <taxon>Bacteria</taxon>
        <taxon>Pseudomonadati</taxon>
        <taxon>Pseudomonadota</taxon>
        <taxon>Gammaproteobacteria</taxon>
        <taxon>Cellvibrionales</taxon>
        <taxon>Microbulbiferaceae</taxon>
        <taxon>Microbulbifer</taxon>
    </lineage>
</organism>
<evidence type="ECO:0000256" key="7">
    <source>
        <dbReference type="SAM" id="Phobius"/>
    </source>
</evidence>
<accession>A0ABY4VGG7</accession>
<evidence type="ECO:0000256" key="4">
    <source>
        <dbReference type="ARBA" id="ARBA00022801"/>
    </source>
</evidence>
<dbReference type="PANTHER" id="PTHR43731">
    <property type="entry name" value="RHOMBOID PROTEASE"/>
    <property type="match status" value="1"/>
</dbReference>
<dbReference type="Proteomes" id="UP001055658">
    <property type="component" value="Chromosome"/>
</dbReference>
<sequence>MSAPSLLFLLQRFAIGRSCNIYKELPVLIIPIQNKPDWRRPPLMCFVLILANLLVFMFYQGSDDARWQQAEEYYFDSDLPDLEEQRFLIYVNEEHPEWRLQMDVEGEEFVYRELLWNTEFHQWLLPRLEQEEQPQWLQQRQHFAGLRDKISSMALGLTPAEPSAAGLFGHMFLHGSWDHLIGNMVFLLLFGLSVELALGGLWFITLYLLGGLAAASLHMLVESGSYVPMVGASGAVSAIMGMFVAIYGVRRLRFFYTVGFMFGEFSAPALMVLPLWLGKEVFGYLYGDAGIAYWAHTGGLLAGFVLALLLIYWRPPLKAMPQEEEELPSPQKGALARIDRFQEEGKLLEAAEAAASAVRQYPDHLPLIQRFIELTAINPDSEAYHRANLALFAQAANPTVDARIISSGYYSYLQTTQKPRALTAKTCLLMARRAAEAKNWPWLDELLNKLIAQRVQHPLIPKLGMTLVNYYRRLGEEGRAREMKALTQGIEISGQP</sequence>
<dbReference type="SUPFAM" id="SSF144091">
    <property type="entry name" value="Rhomboid-like"/>
    <property type="match status" value="1"/>
</dbReference>
<dbReference type="InterPro" id="IPR050925">
    <property type="entry name" value="Rhomboid_protease_S54"/>
</dbReference>
<dbReference type="InterPro" id="IPR035952">
    <property type="entry name" value="Rhomboid-like_sf"/>
</dbReference>
<comment type="similarity">
    <text evidence="2">Belongs to the peptidase S54 family.</text>
</comment>
<feature type="transmembrane region" description="Helical" evidence="7">
    <location>
        <begin position="225"/>
        <end position="247"/>
    </location>
</feature>
<reference evidence="9" key="1">
    <citation type="submission" date="2022-02" db="EMBL/GenBank/DDBJ databases">
        <title>Coral-associated bacteria.</title>
        <authorList>
            <person name="Tang K."/>
            <person name="Wang X."/>
        </authorList>
    </citation>
    <scope>NUCLEOTIDE SEQUENCE</scope>
    <source>
        <strain evidence="9">SCSIO 43006</strain>
    </source>
</reference>
<dbReference type="GO" id="GO:0006508">
    <property type="term" value="P:proteolysis"/>
    <property type="evidence" value="ECO:0007669"/>
    <property type="project" value="UniProtKB-KW"/>
</dbReference>
<dbReference type="PANTHER" id="PTHR43731:SF14">
    <property type="entry name" value="PRESENILIN-ASSOCIATED RHOMBOID-LIKE PROTEIN, MITOCHONDRIAL"/>
    <property type="match status" value="1"/>
</dbReference>
<dbReference type="Gene3D" id="1.20.1540.10">
    <property type="entry name" value="Rhomboid-like"/>
    <property type="match status" value="1"/>
</dbReference>
<name>A0ABY4VGG7_9GAMM</name>
<evidence type="ECO:0000256" key="1">
    <source>
        <dbReference type="ARBA" id="ARBA00004141"/>
    </source>
</evidence>
<proteinExistence type="inferred from homology"/>
<evidence type="ECO:0000256" key="5">
    <source>
        <dbReference type="ARBA" id="ARBA00022989"/>
    </source>
</evidence>
<keyword evidence="10" id="KW-1185">Reference proteome</keyword>
<keyword evidence="4" id="KW-0378">Hydrolase</keyword>
<keyword evidence="3 7" id="KW-0812">Transmembrane</keyword>
<evidence type="ECO:0000313" key="9">
    <source>
        <dbReference type="EMBL" id="USD21930.1"/>
    </source>
</evidence>
<evidence type="ECO:0000313" key="10">
    <source>
        <dbReference type="Proteomes" id="UP001055658"/>
    </source>
</evidence>
<comment type="subcellular location">
    <subcellularLocation>
        <location evidence="1">Membrane</location>
        <topology evidence="1">Multi-pass membrane protein</topology>
    </subcellularLocation>
</comment>
<protein>
    <submittedName>
        <fullName evidence="9">Rhomboid family intramembrane serine protease</fullName>
    </submittedName>
</protein>
<keyword evidence="5 7" id="KW-1133">Transmembrane helix</keyword>